<feature type="signal peptide" evidence="1">
    <location>
        <begin position="1"/>
        <end position="20"/>
    </location>
</feature>
<dbReference type="Gene3D" id="2.90.10.10">
    <property type="entry name" value="Bulb-type lectin domain"/>
    <property type="match status" value="1"/>
</dbReference>
<dbReference type="Gene3D" id="2.90.10.30">
    <property type="match status" value="1"/>
</dbReference>
<dbReference type="AlphaFoldDB" id="A0A485K2U9"/>
<dbReference type="OrthoDB" id="1884773at2759"/>
<reference evidence="3" key="2">
    <citation type="submission" date="2019-06" db="EMBL/GenBank/DDBJ databases">
        <title>Genomics analysis of Aphanomyces spp. identifies a new class of oomycete effector associated with host adaptation.</title>
        <authorList>
            <person name="Gaulin E."/>
        </authorList>
    </citation>
    <scope>NUCLEOTIDE SEQUENCE</scope>
    <source>
        <strain evidence="3">CBS 578.67</strain>
    </source>
</reference>
<proteinExistence type="predicted"/>
<evidence type="ECO:0000313" key="3">
    <source>
        <dbReference type="EMBL" id="KAF0720148.1"/>
    </source>
</evidence>
<reference evidence="4 5" key="1">
    <citation type="submission" date="2019-03" db="EMBL/GenBank/DDBJ databases">
        <authorList>
            <person name="Gaulin E."/>
            <person name="Dumas B."/>
        </authorList>
    </citation>
    <scope>NUCLEOTIDE SEQUENCE [LARGE SCALE GENOMIC DNA]</scope>
    <source>
        <strain evidence="4">CBS 568.67</strain>
    </source>
</reference>
<dbReference type="PROSITE" id="PS50927">
    <property type="entry name" value="BULB_LECTIN"/>
    <property type="match status" value="1"/>
</dbReference>
<keyword evidence="5" id="KW-1185">Reference proteome</keyword>
<organism evidence="4 5">
    <name type="scientific">Aphanomyces stellatus</name>
    <dbReference type="NCBI Taxonomy" id="120398"/>
    <lineage>
        <taxon>Eukaryota</taxon>
        <taxon>Sar</taxon>
        <taxon>Stramenopiles</taxon>
        <taxon>Oomycota</taxon>
        <taxon>Saprolegniomycetes</taxon>
        <taxon>Saprolegniales</taxon>
        <taxon>Verrucalvaceae</taxon>
        <taxon>Aphanomyces</taxon>
    </lineage>
</organism>
<dbReference type="InterPro" id="IPR001480">
    <property type="entry name" value="Bulb-type_lectin_dom"/>
</dbReference>
<keyword evidence="1" id="KW-0732">Signal</keyword>
<protein>
    <submittedName>
        <fullName evidence="4">Aste57867_529 protein</fullName>
    </submittedName>
</protein>
<feature type="chain" id="PRO_5033826946" evidence="1">
    <location>
        <begin position="21"/>
        <end position="174"/>
    </location>
</feature>
<dbReference type="Proteomes" id="UP000332933">
    <property type="component" value="Unassembled WGS sequence"/>
</dbReference>
<gene>
    <name evidence="4" type="primary">Aste57867_529</name>
    <name evidence="3" type="ORF">As57867_000528</name>
    <name evidence="4" type="ORF">ASTE57867_529</name>
</gene>
<dbReference type="SMART" id="SM00108">
    <property type="entry name" value="B_lectin"/>
    <property type="match status" value="1"/>
</dbReference>
<evidence type="ECO:0000256" key="1">
    <source>
        <dbReference type="SAM" id="SignalP"/>
    </source>
</evidence>
<evidence type="ECO:0000259" key="2">
    <source>
        <dbReference type="PROSITE" id="PS50927"/>
    </source>
</evidence>
<feature type="domain" description="Bulb-type lectin" evidence="2">
    <location>
        <begin position="29"/>
        <end position="142"/>
    </location>
</feature>
<accession>A0A485K2U9</accession>
<name>A0A485K2U9_9STRA</name>
<evidence type="ECO:0000313" key="4">
    <source>
        <dbReference type="EMBL" id="VFT77754.1"/>
    </source>
</evidence>
<dbReference type="InterPro" id="IPR036426">
    <property type="entry name" value="Bulb-type_lectin_dom_sf"/>
</dbReference>
<dbReference type="SUPFAM" id="SSF51110">
    <property type="entry name" value="alpha-D-mannose-specific plant lectins"/>
    <property type="match status" value="1"/>
</dbReference>
<dbReference type="EMBL" id="CAADRA010000028">
    <property type="protein sequence ID" value="VFT77754.1"/>
    <property type="molecule type" value="Genomic_DNA"/>
</dbReference>
<dbReference type="EMBL" id="VJMH01000028">
    <property type="protein sequence ID" value="KAF0720148.1"/>
    <property type="molecule type" value="Genomic_DNA"/>
</dbReference>
<evidence type="ECO:0000313" key="5">
    <source>
        <dbReference type="Proteomes" id="UP000332933"/>
    </source>
</evidence>
<sequence length="174" mass="18954">MKTAILIATLVIATIVPIAGECGMCSRNGLFSTGRNKLSRGESIGNNNVRVQMQWDSNLVLYLSGGRAVWASDTQGSGGVEIVMQGDGNLVMYKEDGKPVWSSQTNNQGYPPYCFDNLYDASIIYDLAIMDSRCTHVWSKKGMTSSRMNATDGNFSSPIFIETMQENATSNATK</sequence>